<comment type="similarity">
    <text evidence="4">Belongs to the TRAFAC class myosin-kinesin ATPase superfamily. Myosin family.</text>
</comment>
<dbReference type="InterPro" id="IPR001609">
    <property type="entry name" value="Myosin_head_motor_dom-like"/>
</dbReference>
<evidence type="ECO:0000256" key="2">
    <source>
        <dbReference type="ARBA" id="ARBA00022840"/>
    </source>
</evidence>
<dbReference type="GO" id="GO:0005737">
    <property type="term" value="C:cytoplasm"/>
    <property type="evidence" value="ECO:0007669"/>
    <property type="project" value="TreeGrafter"/>
</dbReference>
<accession>A0A8S3ZYM4</accession>
<proteinExistence type="inferred from homology"/>
<dbReference type="SMART" id="SM00242">
    <property type="entry name" value="MYSc"/>
    <property type="match status" value="1"/>
</dbReference>
<comment type="caution">
    <text evidence="4">Lacks conserved residue(s) required for the propagation of feature annotation.</text>
</comment>
<dbReference type="EMBL" id="CAJHNH020004602">
    <property type="protein sequence ID" value="CAG5131371.1"/>
    <property type="molecule type" value="Genomic_DNA"/>
</dbReference>
<keyword evidence="2" id="KW-0067">ATP-binding</keyword>
<organism evidence="6 7">
    <name type="scientific">Candidula unifasciata</name>
    <dbReference type="NCBI Taxonomy" id="100452"/>
    <lineage>
        <taxon>Eukaryota</taxon>
        <taxon>Metazoa</taxon>
        <taxon>Spiralia</taxon>
        <taxon>Lophotrochozoa</taxon>
        <taxon>Mollusca</taxon>
        <taxon>Gastropoda</taxon>
        <taxon>Heterobranchia</taxon>
        <taxon>Euthyneura</taxon>
        <taxon>Panpulmonata</taxon>
        <taxon>Eupulmonata</taxon>
        <taxon>Stylommatophora</taxon>
        <taxon>Helicina</taxon>
        <taxon>Helicoidea</taxon>
        <taxon>Geomitridae</taxon>
        <taxon>Candidula</taxon>
    </lineage>
</organism>
<dbReference type="Proteomes" id="UP000678393">
    <property type="component" value="Unassembled WGS sequence"/>
</dbReference>
<evidence type="ECO:0000313" key="6">
    <source>
        <dbReference type="EMBL" id="CAG5131371.1"/>
    </source>
</evidence>
<dbReference type="AlphaFoldDB" id="A0A8S3ZYM4"/>
<gene>
    <name evidence="6" type="ORF">CUNI_LOCUS16929</name>
</gene>
<dbReference type="Gene3D" id="1.20.58.530">
    <property type="match status" value="1"/>
</dbReference>
<dbReference type="PANTHER" id="PTHR13140">
    <property type="entry name" value="MYOSIN"/>
    <property type="match status" value="1"/>
</dbReference>
<evidence type="ECO:0000256" key="1">
    <source>
        <dbReference type="ARBA" id="ARBA00022741"/>
    </source>
</evidence>
<dbReference type="Pfam" id="PF00063">
    <property type="entry name" value="Myosin_head"/>
    <property type="match status" value="1"/>
</dbReference>
<name>A0A8S3ZYM4_9EUPU</name>
<dbReference type="SUPFAM" id="SSF52540">
    <property type="entry name" value="P-loop containing nucleoside triphosphate hydrolases"/>
    <property type="match status" value="1"/>
</dbReference>
<evidence type="ECO:0000259" key="5">
    <source>
        <dbReference type="PROSITE" id="PS51456"/>
    </source>
</evidence>
<keyword evidence="4" id="KW-0518">Myosin</keyword>
<dbReference type="PANTHER" id="PTHR13140:SF709">
    <property type="entry name" value="UNCONVENTIONAL MYOSIN-XV"/>
    <property type="match status" value="1"/>
</dbReference>
<dbReference type="OrthoDB" id="312459at2759"/>
<dbReference type="PRINTS" id="PR00193">
    <property type="entry name" value="MYOSINHEAVY"/>
</dbReference>
<dbReference type="PROSITE" id="PS51456">
    <property type="entry name" value="MYOSIN_MOTOR"/>
    <property type="match status" value="1"/>
</dbReference>
<feature type="domain" description="Myosin motor" evidence="5">
    <location>
        <begin position="1"/>
        <end position="120"/>
    </location>
</feature>
<protein>
    <recommendedName>
        <fullName evidence="5">Myosin motor domain-containing protein</fullName>
    </recommendedName>
</protein>
<evidence type="ECO:0000313" key="7">
    <source>
        <dbReference type="Proteomes" id="UP000678393"/>
    </source>
</evidence>
<dbReference type="GO" id="GO:0007015">
    <property type="term" value="P:actin filament organization"/>
    <property type="evidence" value="ECO:0007669"/>
    <property type="project" value="TreeGrafter"/>
</dbReference>
<dbReference type="GO" id="GO:0005524">
    <property type="term" value="F:ATP binding"/>
    <property type="evidence" value="ECO:0007669"/>
    <property type="project" value="UniProtKB-KW"/>
</dbReference>
<dbReference type="InterPro" id="IPR027417">
    <property type="entry name" value="P-loop_NTPase"/>
</dbReference>
<dbReference type="GO" id="GO:0051015">
    <property type="term" value="F:actin filament binding"/>
    <property type="evidence" value="ECO:0007669"/>
    <property type="project" value="TreeGrafter"/>
</dbReference>
<keyword evidence="4" id="KW-0505">Motor protein</keyword>
<dbReference type="GO" id="GO:0000146">
    <property type="term" value="F:microfilament motor activity"/>
    <property type="evidence" value="ECO:0007669"/>
    <property type="project" value="TreeGrafter"/>
</dbReference>
<keyword evidence="1" id="KW-0547">Nucleotide-binding</keyword>
<sequence length="175" mass="20528">QEQETVIKILASVLHIGNIFFKAIHVSFHLVIHACIILENYHSYDFHLNSFEQLCINYANETLQYFFNQHIFQLEQKEYTKEKIRWEHIEFKDNQPTIDLIATKPSGILHILDDECNFPQVQHFLEKNKDTLRSDVIELMCESKNKVCHVLSSVKYLRVGAALKLEGRRLNGSNL</sequence>
<comment type="caution">
    <text evidence="6">The sequence shown here is derived from an EMBL/GenBank/DDBJ whole genome shotgun (WGS) entry which is preliminary data.</text>
</comment>
<dbReference type="GO" id="GO:0016459">
    <property type="term" value="C:myosin complex"/>
    <property type="evidence" value="ECO:0007669"/>
    <property type="project" value="UniProtKB-KW"/>
</dbReference>
<evidence type="ECO:0000256" key="4">
    <source>
        <dbReference type="PROSITE-ProRule" id="PRU00782"/>
    </source>
</evidence>
<evidence type="ECO:0000256" key="3">
    <source>
        <dbReference type="ARBA" id="ARBA00023203"/>
    </source>
</evidence>
<keyword evidence="3 4" id="KW-0009">Actin-binding</keyword>
<dbReference type="GO" id="GO:0016020">
    <property type="term" value="C:membrane"/>
    <property type="evidence" value="ECO:0007669"/>
    <property type="project" value="TreeGrafter"/>
</dbReference>
<reference evidence="6" key="1">
    <citation type="submission" date="2021-04" db="EMBL/GenBank/DDBJ databases">
        <authorList>
            <consortium name="Molecular Ecology Group"/>
        </authorList>
    </citation>
    <scope>NUCLEOTIDE SEQUENCE</scope>
</reference>
<keyword evidence="7" id="KW-1185">Reference proteome</keyword>
<feature type="non-terminal residue" evidence="6">
    <location>
        <position position="1"/>
    </location>
</feature>